<organism evidence="3 4">
    <name type="scientific">Platanthera zijinensis</name>
    <dbReference type="NCBI Taxonomy" id="2320716"/>
    <lineage>
        <taxon>Eukaryota</taxon>
        <taxon>Viridiplantae</taxon>
        <taxon>Streptophyta</taxon>
        <taxon>Embryophyta</taxon>
        <taxon>Tracheophyta</taxon>
        <taxon>Spermatophyta</taxon>
        <taxon>Magnoliopsida</taxon>
        <taxon>Liliopsida</taxon>
        <taxon>Asparagales</taxon>
        <taxon>Orchidaceae</taxon>
        <taxon>Orchidoideae</taxon>
        <taxon>Orchideae</taxon>
        <taxon>Orchidinae</taxon>
        <taxon>Platanthera</taxon>
    </lineage>
</organism>
<sequence>MPEIRKAGISKEPPKRSKMLAEAAGGTAAGCAAVVCCCPCGILGLLVLSVARITAGVGRRVARKKMKATRPTTIIPPPKSPNRVSPASMTAAAAEMGMALPGKSPAAEVSEMEEKMWAQFAGAGFWRSLSQRE</sequence>
<reference evidence="3 4" key="1">
    <citation type="journal article" date="2022" name="Nat. Plants">
        <title>Genomes of leafy and leafless Platanthera orchids illuminate the evolution of mycoheterotrophy.</title>
        <authorList>
            <person name="Li M.H."/>
            <person name="Liu K.W."/>
            <person name="Li Z."/>
            <person name="Lu H.C."/>
            <person name="Ye Q.L."/>
            <person name="Zhang D."/>
            <person name="Wang J.Y."/>
            <person name="Li Y.F."/>
            <person name="Zhong Z.M."/>
            <person name="Liu X."/>
            <person name="Yu X."/>
            <person name="Liu D.K."/>
            <person name="Tu X.D."/>
            <person name="Liu B."/>
            <person name="Hao Y."/>
            <person name="Liao X.Y."/>
            <person name="Jiang Y.T."/>
            <person name="Sun W.H."/>
            <person name="Chen J."/>
            <person name="Chen Y.Q."/>
            <person name="Ai Y."/>
            <person name="Zhai J.W."/>
            <person name="Wu S.S."/>
            <person name="Zhou Z."/>
            <person name="Hsiao Y.Y."/>
            <person name="Wu W.L."/>
            <person name="Chen Y.Y."/>
            <person name="Lin Y.F."/>
            <person name="Hsu J.L."/>
            <person name="Li C.Y."/>
            <person name="Wang Z.W."/>
            <person name="Zhao X."/>
            <person name="Zhong W.Y."/>
            <person name="Ma X.K."/>
            <person name="Ma L."/>
            <person name="Huang J."/>
            <person name="Chen G.Z."/>
            <person name="Huang M.Z."/>
            <person name="Huang L."/>
            <person name="Peng D.H."/>
            <person name="Luo Y.B."/>
            <person name="Zou S.Q."/>
            <person name="Chen S.P."/>
            <person name="Lan S."/>
            <person name="Tsai W.C."/>
            <person name="Van de Peer Y."/>
            <person name="Liu Z.J."/>
        </authorList>
    </citation>
    <scope>NUCLEOTIDE SEQUENCE [LARGE SCALE GENOMIC DNA]</scope>
    <source>
        <strain evidence="3">Lor287</strain>
    </source>
</reference>
<dbReference type="PANTHER" id="PTHR33264">
    <property type="entry name" value="EXPRESSED PROTEIN"/>
    <property type="match status" value="1"/>
</dbReference>
<keyword evidence="2" id="KW-0812">Transmembrane</keyword>
<feature type="transmembrane region" description="Helical" evidence="2">
    <location>
        <begin position="27"/>
        <end position="55"/>
    </location>
</feature>
<evidence type="ECO:0000256" key="1">
    <source>
        <dbReference type="SAM" id="MobiDB-lite"/>
    </source>
</evidence>
<gene>
    <name evidence="3" type="ORF">KSP39_PZI003206</name>
</gene>
<comment type="caution">
    <text evidence="3">The sequence shown here is derived from an EMBL/GenBank/DDBJ whole genome shotgun (WGS) entry which is preliminary data.</text>
</comment>
<proteinExistence type="predicted"/>
<protein>
    <submittedName>
        <fullName evidence="3">Uncharacterized protein</fullName>
    </submittedName>
</protein>
<feature type="region of interest" description="Disordered" evidence="1">
    <location>
        <begin position="64"/>
        <end position="90"/>
    </location>
</feature>
<keyword evidence="2" id="KW-0472">Membrane</keyword>
<keyword evidence="2" id="KW-1133">Transmembrane helix</keyword>
<evidence type="ECO:0000256" key="2">
    <source>
        <dbReference type="SAM" id="Phobius"/>
    </source>
</evidence>
<evidence type="ECO:0000313" key="4">
    <source>
        <dbReference type="Proteomes" id="UP001418222"/>
    </source>
</evidence>
<dbReference type="EMBL" id="JBBWWQ010000003">
    <property type="protein sequence ID" value="KAK8951454.1"/>
    <property type="molecule type" value="Genomic_DNA"/>
</dbReference>
<name>A0AAP0BWR4_9ASPA</name>
<accession>A0AAP0BWR4</accession>
<dbReference type="AlphaFoldDB" id="A0AAP0BWR4"/>
<dbReference type="PANTHER" id="PTHR33264:SF8">
    <property type="entry name" value="EXPRESSED PROTEIN"/>
    <property type="match status" value="1"/>
</dbReference>
<dbReference type="Proteomes" id="UP001418222">
    <property type="component" value="Unassembled WGS sequence"/>
</dbReference>
<keyword evidence="4" id="KW-1185">Reference proteome</keyword>
<evidence type="ECO:0000313" key="3">
    <source>
        <dbReference type="EMBL" id="KAK8951454.1"/>
    </source>
</evidence>